<dbReference type="PATRIC" id="fig|1747903.4.peg.4257"/>
<dbReference type="SMART" id="SM00387">
    <property type="entry name" value="HATPase_c"/>
    <property type="match status" value="1"/>
</dbReference>
<evidence type="ECO:0000313" key="6">
    <source>
        <dbReference type="Proteomes" id="UP000092713"/>
    </source>
</evidence>
<keyword evidence="2" id="KW-0418">Kinase</keyword>
<dbReference type="InterPro" id="IPR050482">
    <property type="entry name" value="Sensor_HK_TwoCompSys"/>
</dbReference>
<evidence type="ECO:0000256" key="3">
    <source>
        <dbReference type="ARBA" id="ARBA00023012"/>
    </source>
</evidence>
<dbReference type="PANTHER" id="PTHR24421:SF59">
    <property type="entry name" value="OXYGEN SENSOR HISTIDINE KINASE NREB"/>
    <property type="match status" value="1"/>
</dbReference>
<dbReference type="InterPro" id="IPR005467">
    <property type="entry name" value="His_kinase_dom"/>
</dbReference>
<sequence length="381" mass="41991">MPGRAKTGLLRMLPLGMAAAATYYLWRPFKAGRQAAPARPASEAMLAIDSEQAIMHANAAAATLFGSTPEAMRGMPLGHFILRDLRSLDHDIAFLDLARQLRLSGRRATDATLIGRKMDGAMFPVEGSLTTHSEHDGAINTVLLRDISARKQVHEQLARSFAQLRELSSALQTIREEERKHIARELHDDLGQLLATLRVDLTLARQHADMTAPLLRLLHEMDGLLVTAISSLRRIASNLRPRALDEGGLYFALQTLRHDFLLRHAVHFELMADEGDLVLDDQHSTAIYRIVQEALTNIARHAEASHITIALHRIDSMLAITIQDDGKGITDRDLEKAASLGLLGMRERVWGLSGSIQIGADNELGGTRIDIMLPMHSATPP</sequence>
<dbReference type="Gene3D" id="3.30.565.10">
    <property type="entry name" value="Histidine kinase-like ATPase, C-terminal domain"/>
    <property type="match status" value="1"/>
</dbReference>
<dbReference type="PROSITE" id="PS50109">
    <property type="entry name" value="HIS_KIN"/>
    <property type="match status" value="1"/>
</dbReference>
<evidence type="ECO:0000259" key="4">
    <source>
        <dbReference type="PROSITE" id="PS50109"/>
    </source>
</evidence>
<dbReference type="Pfam" id="PF07730">
    <property type="entry name" value="HisKA_3"/>
    <property type="match status" value="1"/>
</dbReference>
<dbReference type="STRING" id="1747903.ASR47_10184"/>
<name>A0A1A7C6F0_9BURK</name>
<dbReference type="SUPFAM" id="SSF55874">
    <property type="entry name" value="ATPase domain of HSP90 chaperone/DNA topoisomerase II/histidine kinase"/>
    <property type="match status" value="1"/>
</dbReference>
<gene>
    <name evidence="5" type="ORF">ASR47_10184</name>
</gene>
<dbReference type="Pfam" id="PF02518">
    <property type="entry name" value="HATPase_c"/>
    <property type="match status" value="1"/>
</dbReference>
<protein>
    <submittedName>
        <fullName evidence="5">PAS domain S-box-containing protein</fullName>
    </submittedName>
</protein>
<dbReference type="RefSeq" id="WP_065306703.1">
    <property type="nucleotide sequence ID" value="NZ_LOCQ01000045.1"/>
</dbReference>
<evidence type="ECO:0000256" key="2">
    <source>
        <dbReference type="ARBA" id="ARBA00022777"/>
    </source>
</evidence>
<dbReference type="Proteomes" id="UP000092713">
    <property type="component" value="Unassembled WGS sequence"/>
</dbReference>
<dbReference type="GO" id="GO:0046983">
    <property type="term" value="F:protein dimerization activity"/>
    <property type="evidence" value="ECO:0007669"/>
    <property type="project" value="InterPro"/>
</dbReference>
<reference evidence="5 6" key="1">
    <citation type="submission" date="2016-04" db="EMBL/GenBank/DDBJ databases">
        <title>Draft genome sequence of Janthinobacterium psychrotolerans sp. nov., isolated from freshwater sediments in Denmark.</title>
        <authorList>
            <person name="Gong X."/>
            <person name="Skrivergaard S."/>
            <person name="Korsgaard B.S."/>
            <person name="Schreiber L."/>
            <person name="Marshall I.P."/>
            <person name="Finster K."/>
            <person name="Schramm A."/>
        </authorList>
    </citation>
    <scope>NUCLEOTIDE SEQUENCE [LARGE SCALE GENOMIC DNA]</scope>
    <source>
        <strain evidence="5 6">S3-2</strain>
    </source>
</reference>
<comment type="caution">
    <text evidence="5">The sequence shown here is derived from an EMBL/GenBank/DDBJ whole genome shotgun (WGS) entry which is preliminary data.</text>
</comment>
<dbReference type="CDD" id="cd16917">
    <property type="entry name" value="HATPase_UhpB-NarQ-NarX-like"/>
    <property type="match status" value="1"/>
</dbReference>
<dbReference type="GO" id="GO:0016020">
    <property type="term" value="C:membrane"/>
    <property type="evidence" value="ECO:0007669"/>
    <property type="project" value="InterPro"/>
</dbReference>
<evidence type="ECO:0000313" key="5">
    <source>
        <dbReference type="EMBL" id="OBV40614.1"/>
    </source>
</evidence>
<organism evidence="5 6">
    <name type="scientific">Janthinobacterium psychrotolerans</name>
    <dbReference type="NCBI Taxonomy" id="1747903"/>
    <lineage>
        <taxon>Bacteria</taxon>
        <taxon>Pseudomonadati</taxon>
        <taxon>Pseudomonadota</taxon>
        <taxon>Betaproteobacteria</taxon>
        <taxon>Burkholderiales</taxon>
        <taxon>Oxalobacteraceae</taxon>
        <taxon>Janthinobacterium</taxon>
    </lineage>
</organism>
<feature type="domain" description="Histidine kinase" evidence="4">
    <location>
        <begin position="181"/>
        <end position="377"/>
    </location>
</feature>
<dbReference type="Pfam" id="PF13426">
    <property type="entry name" value="PAS_9"/>
    <property type="match status" value="1"/>
</dbReference>
<dbReference type="NCBIfam" id="TIGR00229">
    <property type="entry name" value="sensory_box"/>
    <property type="match status" value="1"/>
</dbReference>
<keyword evidence="1" id="KW-0808">Transferase</keyword>
<dbReference type="PANTHER" id="PTHR24421">
    <property type="entry name" value="NITRATE/NITRITE SENSOR PROTEIN NARX-RELATED"/>
    <property type="match status" value="1"/>
</dbReference>
<keyword evidence="3" id="KW-0902">Two-component regulatory system</keyword>
<dbReference type="OrthoDB" id="9813412at2"/>
<dbReference type="InterPro" id="IPR000014">
    <property type="entry name" value="PAS"/>
</dbReference>
<dbReference type="InterPro" id="IPR011712">
    <property type="entry name" value="Sig_transdc_His_kin_sub3_dim/P"/>
</dbReference>
<dbReference type="InterPro" id="IPR035965">
    <property type="entry name" value="PAS-like_dom_sf"/>
</dbReference>
<dbReference type="Gene3D" id="1.20.5.1930">
    <property type="match status" value="1"/>
</dbReference>
<keyword evidence="6" id="KW-1185">Reference proteome</keyword>
<dbReference type="GO" id="GO:0000155">
    <property type="term" value="F:phosphorelay sensor kinase activity"/>
    <property type="evidence" value="ECO:0007669"/>
    <property type="project" value="InterPro"/>
</dbReference>
<dbReference type="SMART" id="SM00091">
    <property type="entry name" value="PAS"/>
    <property type="match status" value="1"/>
</dbReference>
<accession>A0A1A7C6F0</accession>
<dbReference type="EMBL" id="LOCQ01000045">
    <property type="protein sequence ID" value="OBV40614.1"/>
    <property type="molecule type" value="Genomic_DNA"/>
</dbReference>
<proteinExistence type="predicted"/>
<evidence type="ECO:0000256" key="1">
    <source>
        <dbReference type="ARBA" id="ARBA00022679"/>
    </source>
</evidence>
<dbReference type="InterPro" id="IPR003594">
    <property type="entry name" value="HATPase_dom"/>
</dbReference>
<dbReference type="InterPro" id="IPR036890">
    <property type="entry name" value="HATPase_C_sf"/>
</dbReference>
<dbReference type="Gene3D" id="3.30.450.20">
    <property type="entry name" value="PAS domain"/>
    <property type="match status" value="1"/>
</dbReference>
<dbReference type="AlphaFoldDB" id="A0A1A7C6F0"/>
<dbReference type="SUPFAM" id="SSF55785">
    <property type="entry name" value="PYP-like sensor domain (PAS domain)"/>
    <property type="match status" value="1"/>
</dbReference>